<evidence type="ECO:0000256" key="1">
    <source>
        <dbReference type="SAM" id="MobiDB-lite"/>
    </source>
</evidence>
<feature type="region of interest" description="Disordered" evidence="1">
    <location>
        <begin position="632"/>
        <end position="713"/>
    </location>
</feature>
<accession>A0ABV3GU12</accession>
<sequence length="1133" mass="121774">MTARELSALSALRFNYAQVPDDVWWPSPFHVESLHRRTTQVLLTGVTEAKDSRDASPIGVVVQGQRGTGKTHLLGWLREQVQHDGGYFFLVGLLDAKGFWESVVVSMRDSLARKSQDGESQLTTFLERLASLIDVPSRMARRAVAGKTALTKVALDTFIEALRRYDEQVGRDARDTARALVLLASDDLAAQDIGDSFLSSAPEEEPGERAQWGIRQIHKSPEEIVRDISRLLALTGPSVIAVDQIDALIAQSSLATSEGQVLDQRAALIVEQVAGGLMALRENTRRTLTVVCCIPATWALIKKFATDTVQDRFREALQLMTIPDVETGRLLVAKRFAVQFGAIDFEPPYPTWPVSPEAFADAPDYTPRQLLIKIDNHVRSCLLNDEVRELEHFGRAPIVDPKPDPDPPVDVLMALDARFAELRKVVDIRTAQSPATEDVAMPALLSAGLTAWIAGLGDAGREFTQDPPPSSKPPLHARLRRTLDENTEDEAHWAFRAIASENAIAALNRLRNACVKAGLDAEVPKRRLFVLRNAAWASGPRTREALAAFERAGGRTLALDTEDLRMMAALRTLIDEDPPGLRAWLASRKPASDIKLFNEALGDAWTVPDGPTAAATATAVPVVPMLAAPTVTTASGTAPAPSGTSEPTGTSEPSATAQSDRSEGVPQSGRTGQATQSGHPGQATPEVHTGPDAPEAPAPPSALSTAPPRTASGTATVPYVTIARATAGGAPMRVDLEALRKHTAIFAGSGSGKTVLIRRLIEECALQGVSAIVLDPNNDLARLGDPWPEHPPYWDEGDATRAEDYLANTDVVVWTPRRKLGRPLSFQPLPDFASVADDPDEFDAALDVAVASIVPRARLGANTHKAQRGQAVLRETLRYYGRRGSTGMRGLVELLSALPEGVSELDGATRIAADLAQTLTAAMVLDPMFGGQGTPVDPGLLLTPPEGKRARISVISFVGLQGDEQRQSFVNQLQMALFAWIKRNPAGDRPLGGLFVMDEAQTFAPSSVLTPCTRSTLALASQARKYGLGLVFATQAPKGLHNQIPGNAATQFFGLLNSPVQIAAAKEIAQAKGSGVDEISRLGSGQFYAAAEGAPFVKVRVPMCLSHHPRAALTTEEVIERANGSRRQLTEHL</sequence>
<dbReference type="CDD" id="cd01127">
    <property type="entry name" value="TrwB_TraG_TraD_VirD4"/>
    <property type="match status" value="1"/>
</dbReference>
<gene>
    <name evidence="3" type="ORF">AB0I59_39715</name>
</gene>
<dbReference type="InterPro" id="IPR002789">
    <property type="entry name" value="HerA_central"/>
</dbReference>
<feature type="domain" description="AAA+ ATPase" evidence="2">
    <location>
        <begin position="56"/>
        <end position="319"/>
    </location>
</feature>
<dbReference type="PANTHER" id="PTHR42957">
    <property type="entry name" value="HELICASE MJ1565-RELATED"/>
    <property type="match status" value="1"/>
</dbReference>
<name>A0ABV3GU12_MICGL</name>
<dbReference type="EMBL" id="JBFALK010000034">
    <property type="protein sequence ID" value="MEV0974757.1"/>
    <property type="molecule type" value="Genomic_DNA"/>
</dbReference>
<feature type="domain" description="AAA+ ATPase" evidence="2">
    <location>
        <begin position="739"/>
        <end position="1059"/>
    </location>
</feature>
<evidence type="ECO:0000313" key="3">
    <source>
        <dbReference type="EMBL" id="MEV0974757.1"/>
    </source>
</evidence>
<dbReference type="Gene3D" id="3.40.50.300">
    <property type="entry name" value="P-loop containing nucleotide triphosphate hydrolases"/>
    <property type="match status" value="2"/>
</dbReference>
<dbReference type="InterPro" id="IPR003593">
    <property type="entry name" value="AAA+_ATPase"/>
</dbReference>
<dbReference type="PANTHER" id="PTHR42957:SF2">
    <property type="entry name" value="HELICASE HERA CENTRAL DOMAIN-CONTAINING PROTEIN"/>
    <property type="match status" value="1"/>
</dbReference>
<evidence type="ECO:0000313" key="4">
    <source>
        <dbReference type="Proteomes" id="UP001551675"/>
    </source>
</evidence>
<dbReference type="Proteomes" id="UP001551675">
    <property type="component" value="Unassembled WGS sequence"/>
</dbReference>
<dbReference type="InterPro" id="IPR027417">
    <property type="entry name" value="P-loop_NTPase"/>
</dbReference>
<organism evidence="3 4">
    <name type="scientific">Microtetraspora glauca</name>
    <dbReference type="NCBI Taxonomy" id="1996"/>
    <lineage>
        <taxon>Bacteria</taxon>
        <taxon>Bacillati</taxon>
        <taxon>Actinomycetota</taxon>
        <taxon>Actinomycetes</taxon>
        <taxon>Streptosporangiales</taxon>
        <taxon>Streptosporangiaceae</taxon>
        <taxon>Microtetraspora</taxon>
    </lineage>
</organism>
<feature type="compositionally biased region" description="Polar residues" evidence="1">
    <location>
        <begin position="642"/>
        <end position="659"/>
    </location>
</feature>
<feature type="compositionally biased region" description="Polar residues" evidence="1">
    <location>
        <begin position="668"/>
        <end position="679"/>
    </location>
</feature>
<protein>
    <submittedName>
        <fullName evidence="3">DUF87 domain-containing protein</fullName>
    </submittedName>
</protein>
<evidence type="ECO:0000259" key="2">
    <source>
        <dbReference type="SMART" id="SM00382"/>
    </source>
</evidence>
<keyword evidence="4" id="KW-1185">Reference proteome</keyword>
<dbReference type="SMART" id="SM00382">
    <property type="entry name" value="AAA"/>
    <property type="match status" value="2"/>
</dbReference>
<dbReference type="RefSeq" id="WP_358141721.1">
    <property type="nucleotide sequence ID" value="NZ_JBFALK010000034.1"/>
</dbReference>
<proteinExistence type="predicted"/>
<dbReference type="SUPFAM" id="SSF52540">
    <property type="entry name" value="P-loop containing nucleoside triphosphate hydrolases"/>
    <property type="match status" value="2"/>
</dbReference>
<feature type="compositionally biased region" description="Low complexity" evidence="1">
    <location>
        <begin position="701"/>
        <end position="712"/>
    </location>
</feature>
<dbReference type="Pfam" id="PF01935">
    <property type="entry name" value="DUF87"/>
    <property type="match status" value="1"/>
</dbReference>
<reference evidence="3 4" key="1">
    <citation type="submission" date="2024-06" db="EMBL/GenBank/DDBJ databases">
        <title>The Natural Products Discovery Center: Release of the First 8490 Sequenced Strains for Exploring Actinobacteria Biosynthetic Diversity.</title>
        <authorList>
            <person name="Kalkreuter E."/>
            <person name="Kautsar S.A."/>
            <person name="Yang D."/>
            <person name="Bader C.D."/>
            <person name="Teijaro C.N."/>
            <person name="Fluegel L."/>
            <person name="Davis C.M."/>
            <person name="Simpson J.R."/>
            <person name="Lauterbach L."/>
            <person name="Steele A.D."/>
            <person name="Gui C."/>
            <person name="Meng S."/>
            <person name="Li G."/>
            <person name="Viehrig K."/>
            <person name="Ye F."/>
            <person name="Su P."/>
            <person name="Kiefer A.F."/>
            <person name="Nichols A."/>
            <person name="Cepeda A.J."/>
            <person name="Yan W."/>
            <person name="Fan B."/>
            <person name="Jiang Y."/>
            <person name="Adhikari A."/>
            <person name="Zheng C.-J."/>
            <person name="Schuster L."/>
            <person name="Cowan T.M."/>
            <person name="Smanski M.J."/>
            <person name="Chevrette M.G."/>
            <person name="De Carvalho L.P.S."/>
            <person name="Shen B."/>
        </authorList>
    </citation>
    <scope>NUCLEOTIDE SEQUENCE [LARGE SCALE GENOMIC DNA]</scope>
    <source>
        <strain evidence="3 4">NPDC050100</strain>
    </source>
</reference>
<dbReference type="InterPro" id="IPR008571">
    <property type="entry name" value="HerA-like"/>
</dbReference>
<comment type="caution">
    <text evidence="3">The sequence shown here is derived from an EMBL/GenBank/DDBJ whole genome shotgun (WGS) entry which is preliminary data.</text>
</comment>